<evidence type="ECO:0000259" key="2">
    <source>
        <dbReference type="Pfam" id="PF06985"/>
    </source>
</evidence>
<reference evidence="3 4" key="1">
    <citation type="submission" date="2015-06" db="EMBL/GenBank/DDBJ databases">
        <title>Survival trade-offs in plant roots during colonization by closely related pathogenic and mutualistic fungi.</title>
        <authorList>
            <person name="Hacquard S."/>
            <person name="Kracher B."/>
            <person name="Hiruma K."/>
            <person name="Weinman A."/>
            <person name="Muench P."/>
            <person name="Garrido Oter R."/>
            <person name="Ver Loren van Themaat E."/>
            <person name="Dallerey J.-F."/>
            <person name="Damm U."/>
            <person name="Henrissat B."/>
            <person name="Lespinet O."/>
            <person name="Thon M."/>
            <person name="Kemen E."/>
            <person name="McHardy A.C."/>
            <person name="Schulze-Lefert P."/>
            <person name="O'Connell R.J."/>
        </authorList>
    </citation>
    <scope>NUCLEOTIDE SEQUENCE [LARGE SCALE GENOMIC DNA]</scope>
    <source>
        <strain evidence="3 4">0861</strain>
    </source>
</reference>
<gene>
    <name evidence="3" type="ORF">CT0861_10606</name>
</gene>
<dbReference type="Proteomes" id="UP000076552">
    <property type="component" value="Unassembled WGS sequence"/>
</dbReference>
<dbReference type="PANTHER" id="PTHR33112">
    <property type="entry name" value="DOMAIN PROTEIN, PUTATIVE-RELATED"/>
    <property type="match status" value="1"/>
</dbReference>
<organism evidence="3 4">
    <name type="scientific">Colletotrichum tofieldiae</name>
    <dbReference type="NCBI Taxonomy" id="708197"/>
    <lineage>
        <taxon>Eukaryota</taxon>
        <taxon>Fungi</taxon>
        <taxon>Dikarya</taxon>
        <taxon>Ascomycota</taxon>
        <taxon>Pezizomycotina</taxon>
        <taxon>Sordariomycetes</taxon>
        <taxon>Hypocreomycetidae</taxon>
        <taxon>Glomerellales</taxon>
        <taxon>Glomerellaceae</taxon>
        <taxon>Colletotrichum</taxon>
        <taxon>Colletotrichum spaethianum species complex</taxon>
    </lineage>
</organism>
<protein>
    <submittedName>
        <fullName evidence="3">HET-domain-containing protein</fullName>
    </submittedName>
</protein>
<feature type="compositionally biased region" description="Polar residues" evidence="1">
    <location>
        <begin position="21"/>
        <end position="30"/>
    </location>
</feature>
<feature type="domain" description="Heterokaryon incompatibility" evidence="2">
    <location>
        <begin position="273"/>
        <end position="423"/>
    </location>
</feature>
<proteinExistence type="predicted"/>
<feature type="region of interest" description="Disordered" evidence="1">
    <location>
        <begin position="1"/>
        <end position="59"/>
    </location>
</feature>
<dbReference type="STRING" id="708197.A0A166WS04"/>
<dbReference type="EMBL" id="LFIV01000019">
    <property type="protein sequence ID" value="KZL75934.1"/>
    <property type="molecule type" value="Genomic_DNA"/>
</dbReference>
<evidence type="ECO:0000313" key="4">
    <source>
        <dbReference type="Proteomes" id="UP000076552"/>
    </source>
</evidence>
<evidence type="ECO:0000313" key="3">
    <source>
        <dbReference type="EMBL" id="KZL75934.1"/>
    </source>
</evidence>
<feature type="compositionally biased region" description="Polar residues" evidence="1">
    <location>
        <begin position="38"/>
        <end position="52"/>
    </location>
</feature>
<accession>A0A166WS04</accession>
<keyword evidence="4" id="KW-1185">Reference proteome</keyword>
<dbReference type="Pfam" id="PF06985">
    <property type="entry name" value="HET"/>
    <property type="match status" value="1"/>
</dbReference>
<dbReference type="InterPro" id="IPR010730">
    <property type="entry name" value="HET"/>
</dbReference>
<dbReference type="PANTHER" id="PTHR33112:SF12">
    <property type="entry name" value="HETEROKARYON INCOMPATIBILITY DOMAIN-CONTAINING PROTEIN"/>
    <property type="match status" value="1"/>
</dbReference>
<dbReference type="AlphaFoldDB" id="A0A166WS04"/>
<comment type="caution">
    <text evidence="3">The sequence shown here is derived from an EMBL/GenBank/DDBJ whole genome shotgun (WGS) entry which is preliminary data.</text>
</comment>
<evidence type="ECO:0000256" key="1">
    <source>
        <dbReference type="SAM" id="MobiDB-lite"/>
    </source>
</evidence>
<sequence length="773" mass="86849">MRRISAPPLPPLRPIPRGFQPVSSPKNPFQSAKFDFGQNPSSMSRNLGTAGSSGFADGPASSSRAWDRAIDLPPEDVSLHLCSRHRVMNLKRSDFAARPHGQALPPDWHFGTLWDVIQRSEHCVFCKLIAASVSTDAHKREVEVLGCWVPDVTFEETDATTGAKTTKNTLRLRVAPEMVGWEDAFAPFDIVPLAEDGNDDMFQGRRFDAKAIDVNLLKTWLRTCEEQHHLVCWPVKRSSDIRPQQKSRSIDPFIRLLDLEENRLVKSTDLPDFVALSYVWGRGVVNFTLTTKNIDELSKPGGLLENIPKLPKTIQDAIALTKLVGHRYLWVDSLCIIQEGDPKDNEAQLTLMDAIYRRASFTIISANGADANARLSGVGGVERKKKQHTAEYSKELTLLSLVPDFEDGVEKIHWNSRGWTYQERLLSRRLVTFTDGTVYFQCGQMTCSEDFNMLRADVTQSASQQTITLSRGEAPPTLSRRSQYRLGISPGFYYRMVTEYTSREMSHADDRVNGFKGILNVIEQAPEHKDAFVWGTWAKELLAFSLLWQPRQKLSRVYKHKSDPPLTIYPTWSWAGWTGAVRFDDLHDWNGLLPLENPFDRVRQAGWGVTVDLNKTGNQADDNYHLRLRTRVGKFRLTLHDGSGALKPPSLPDVKGPHPVRFGITHVDAPKDGSGEEWLGSILMPKEHRQRKQLQEAYEFVVLSEAYGFSGEELTQHASQKPWGAVNVMLISRTAANGPGPGSLPVVQRAGVGRILKSAWDGVPLELQEMLVE</sequence>
<name>A0A166WS04_9PEZI</name>